<organism evidence="3 4">
    <name type="scientific">Archaeoglobus fulgidus</name>
    <dbReference type="NCBI Taxonomy" id="2234"/>
    <lineage>
        <taxon>Archaea</taxon>
        <taxon>Methanobacteriati</taxon>
        <taxon>Methanobacteriota</taxon>
        <taxon>Archaeoglobi</taxon>
        <taxon>Archaeoglobales</taxon>
        <taxon>Archaeoglobaceae</taxon>
        <taxon>Archaeoglobus</taxon>
    </lineage>
</organism>
<comment type="caution">
    <text evidence="3">The sequence shown here is derived from an EMBL/GenBank/DDBJ whole genome shotgun (WGS) entry which is preliminary data.</text>
</comment>
<evidence type="ECO:0000313" key="5">
    <source>
        <dbReference type="Proteomes" id="UP000054307"/>
    </source>
</evidence>
<feature type="compositionally biased region" description="Basic residues" evidence="1">
    <location>
        <begin position="261"/>
        <end position="271"/>
    </location>
</feature>
<reference evidence="4 5" key="2">
    <citation type="journal article" date="2015" name="MBio">
        <title>Genome-Resolved Metagenomic Analysis Reveals Roles for Candidate Phyla and Other Microbial Community Members in Biogeochemical Transformations in Oil Reservoirs.</title>
        <authorList>
            <person name="Hu P."/>
            <person name="Tom L."/>
            <person name="Singh A."/>
            <person name="Thomas B.C."/>
            <person name="Baker B.J."/>
            <person name="Piceno Y.M."/>
            <person name="Andersen G.L."/>
            <person name="Banfield J.F."/>
        </authorList>
    </citation>
    <scope>NUCLEOTIDE SEQUENCE [LARGE SCALE GENOMIC DNA]</scope>
</reference>
<evidence type="ECO:0000313" key="2">
    <source>
        <dbReference type="EMBL" id="KUJ94132.1"/>
    </source>
</evidence>
<dbReference type="PATRIC" id="fig|2234.6.peg.1113"/>
<evidence type="ECO:0000313" key="4">
    <source>
        <dbReference type="Proteomes" id="UP000054015"/>
    </source>
</evidence>
<dbReference type="AlphaFoldDB" id="A0A101E2M8"/>
<evidence type="ECO:0000256" key="1">
    <source>
        <dbReference type="SAM" id="MobiDB-lite"/>
    </source>
</evidence>
<sequence length="308" mass="36287">MNGSADLLSFNFFAFLEDFHRNRPVSSTFSENRAVRTDKTIYKEYKNYIRKIYSFYILNIFLIYCQKLKDAFKSKIIERLALKDKSTPSTAFTLERVLDVFSYWFPKALNYGLRADTIYHVEERTAMILIPMPIVKDGNYALWFFTFTQVERITPGLRDLLLVDIYNHSFSPTLRLVERETHFIVSDIIRGKITPKFGRRSVYVIKSDYAWKVYEIAAKSIEGFIRSFRKNVKYGEDLIELCDEMERFAAILRREAEKLRATSHTRSPTHHPAREGADEFKDTRAKEEEVRREARDYLNLLSSAEVVK</sequence>
<feature type="region of interest" description="Disordered" evidence="1">
    <location>
        <begin position="260"/>
        <end position="287"/>
    </location>
</feature>
<accession>A0A101E2M8</accession>
<reference evidence="3" key="1">
    <citation type="journal article" date="2015" name="MBio">
        <title>Genome-resolved metagenomic analysis reveals roles for candidate phyla and other microbial community members in biogeochemical transformations in oil reservoirs.</title>
        <authorList>
            <person name="Hu P."/>
            <person name="Tom L."/>
            <person name="Singh A."/>
            <person name="Thomas B.C."/>
            <person name="Baker B.J."/>
            <person name="Piceno Y.M."/>
            <person name="Andersen G.L."/>
            <person name="Banfield J.F."/>
        </authorList>
    </citation>
    <scope>NUCLEOTIDE SEQUENCE [LARGE SCALE GENOMIC DNA]</scope>
    <source>
        <strain evidence="3">49_2300</strain>
        <strain evidence="2">49_95</strain>
    </source>
</reference>
<dbReference type="EMBL" id="LGEQ01000009">
    <property type="protein sequence ID" value="KUJ94132.1"/>
    <property type="molecule type" value="Genomic_DNA"/>
</dbReference>
<proteinExistence type="predicted"/>
<evidence type="ECO:0000313" key="3">
    <source>
        <dbReference type="EMBL" id="KUK07722.1"/>
    </source>
</evidence>
<dbReference type="EMBL" id="LGEX01000001">
    <property type="protein sequence ID" value="KUK07722.1"/>
    <property type="molecule type" value="Genomic_DNA"/>
</dbReference>
<dbReference type="Proteomes" id="UP000054015">
    <property type="component" value="Unassembled WGS sequence"/>
</dbReference>
<dbReference type="Proteomes" id="UP000054307">
    <property type="component" value="Unassembled WGS sequence"/>
</dbReference>
<gene>
    <name evidence="2" type="ORF">XD40_0726</name>
    <name evidence="3" type="ORF">XD48_0057</name>
</gene>
<feature type="compositionally biased region" description="Basic and acidic residues" evidence="1">
    <location>
        <begin position="272"/>
        <end position="287"/>
    </location>
</feature>
<name>A0A101E2M8_ARCFL</name>
<protein>
    <submittedName>
        <fullName evidence="3">Uncharacterized protein</fullName>
    </submittedName>
</protein>